<organism evidence="1 2">
    <name type="scientific">Polaribacter aquimarinus</name>
    <dbReference type="NCBI Taxonomy" id="2100726"/>
    <lineage>
        <taxon>Bacteria</taxon>
        <taxon>Pseudomonadati</taxon>
        <taxon>Bacteroidota</taxon>
        <taxon>Flavobacteriia</taxon>
        <taxon>Flavobacteriales</taxon>
        <taxon>Flavobacteriaceae</taxon>
    </lineage>
</organism>
<sequence length="364" mass="41984">MRVLCLISSGRGHLDLGGNGFTKYITQLNVNNEVHIISTTSQCKLLENITYKTHVTNHIDQLMLPVEEHETYQFTEYFFQFLKLLELKVKSINPDLAIVDRILGLADPLLNSLSIKYISMGTNGIDWRKHKGFILDPNLSVHNKNGLTAKLSSFLKWPKTRLSAWSQSKYLNICFVDRDFYPLSNNRVHHINMFSENSYLVDDKKNIGISLGNGYYNQEEFCEKLNAILSIFPSNLEILIFGNNDRWKTLSKNIKTPNKLRFLGYVNFNDYFKSISHLIFAGGVGTLWSCIQYGVIPITISGNIHDQNYNATYIKQKLDIFISNIFEKQGYYRKKIEEMKNSTKYTHSIKESVSIIESEIKLGY</sequence>
<comment type="caution">
    <text evidence="1">The sequence shown here is derived from an EMBL/GenBank/DDBJ whole genome shotgun (WGS) entry which is preliminary data.</text>
</comment>
<accession>A0A2U2J7S7</accession>
<evidence type="ECO:0000313" key="1">
    <source>
        <dbReference type="EMBL" id="PWG04352.1"/>
    </source>
</evidence>
<protein>
    <recommendedName>
        <fullName evidence="3">Glycosyl transferase family 28 C-terminal domain-containing protein</fullName>
    </recommendedName>
</protein>
<dbReference type="Proteomes" id="UP000245670">
    <property type="component" value="Unassembled WGS sequence"/>
</dbReference>
<evidence type="ECO:0008006" key="3">
    <source>
        <dbReference type="Google" id="ProtNLM"/>
    </source>
</evidence>
<dbReference type="EMBL" id="QFFG01000006">
    <property type="protein sequence ID" value="PWG04352.1"/>
    <property type="molecule type" value="Genomic_DNA"/>
</dbReference>
<gene>
    <name evidence="1" type="ORF">DIS07_13165</name>
</gene>
<dbReference type="Gene3D" id="3.40.50.2000">
    <property type="entry name" value="Glycogen Phosphorylase B"/>
    <property type="match status" value="2"/>
</dbReference>
<keyword evidence="2" id="KW-1185">Reference proteome</keyword>
<dbReference type="RefSeq" id="WP_109405722.1">
    <property type="nucleotide sequence ID" value="NZ_QFFG01000006.1"/>
</dbReference>
<name>A0A2U2J7S7_9FLAO</name>
<dbReference type="SUPFAM" id="SSF53756">
    <property type="entry name" value="UDP-Glycosyltransferase/glycogen phosphorylase"/>
    <property type="match status" value="1"/>
</dbReference>
<reference evidence="1 2" key="1">
    <citation type="submission" date="2018-05" db="EMBL/GenBank/DDBJ databases">
        <title>Polaribacter aquimarinus sp. nov., isolated from sediment in a sediment of sea.</title>
        <authorList>
            <person name="Lu D."/>
        </authorList>
    </citation>
    <scope>NUCLEOTIDE SEQUENCE [LARGE SCALE GENOMIC DNA]</scope>
    <source>
        <strain evidence="1 2">ZY113</strain>
    </source>
</reference>
<evidence type="ECO:0000313" key="2">
    <source>
        <dbReference type="Proteomes" id="UP000245670"/>
    </source>
</evidence>
<proteinExistence type="predicted"/>
<dbReference type="AlphaFoldDB" id="A0A2U2J7S7"/>